<organism evidence="1 2">
    <name type="scientific">Jimgerdemannia flammicorona</name>
    <dbReference type="NCBI Taxonomy" id="994334"/>
    <lineage>
        <taxon>Eukaryota</taxon>
        <taxon>Fungi</taxon>
        <taxon>Fungi incertae sedis</taxon>
        <taxon>Mucoromycota</taxon>
        <taxon>Mucoromycotina</taxon>
        <taxon>Endogonomycetes</taxon>
        <taxon>Endogonales</taxon>
        <taxon>Endogonaceae</taxon>
        <taxon>Jimgerdemannia</taxon>
    </lineage>
</organism>
<protein>
    <submittedName>
        <fullName evidence="1">Uncharacterized protein</fullName>
    </submittedName>
</protein>
<evidence type="ECO:0000313" key="1">
    <source>
        <dbReference type="EMBL" id="RUP06151.1"/>
    </source>
</evidence>
<evidence type="ECO:0000313" key="2">
    <source>
        <dbReference type="Proteomes" id="UP000268093"/>
    </source>
</evidence>
<dbReference type="Proteomes" id="UP000268093">
    <property type="component" value="Unassembled WGS sequence"/>
</dbReference>
<name>A0A433AU39_9FUNG</name>
<dbReference type="EMBL" id="RBNI01017084">
    <property type="protein sequence ID" value="RUP06151.1"/>
    <property type="molecule type" value="Genomic_DNA"/>
</dbReference>
<comment type="caution">
    <text evidence="1">The sequence shown here is derived from an EMBL/GenBank/DDBJ whole genome shotgun (WGS) entry which is preliminary data.</text>
</comment>
<keyword evidence="2" id="KW-1185">Reference proteome</keyword>
<reference evidence="1 2" key="1">
    <citation type="journal article" date="2018" name="New Phytol.">
        <title>Phylogenomics of Endogonaceae and evolution of mycorrhizas within Mucoromycota.</title>
        <authorList>
            <person name="Chang Y."/>
            <person name="Desiro A."/>
            <person name="Na H."/>
            <person name="Sandor L."/>
            <person name="Lipzen A."/>
            <person name="Clum A."/>
            <person name="Barry K."/>
            <person name="Grigoriev I.V."/>
            <person name="Martin F.M."/>
            <person name="Stajich J.E."/>
            <person name="Smith M.E."/>
            <person name="Bonito G."/>
            <person name="Spatafora J.W."/>
        </authorList>
    </citation>
    <scope>NUCLEOTIDE SEQUENCE [LARGE SCALE GENOMIC DNA]</scope>
    <source>
        <strain evidence="1 2">GMNB39</strain>
    </source>
</reference>
<gene>
    <name evidence="1" type="ORF">BC936DRAFT_140460</name>
</gene>
<proteinExistence type="predicted"/>
<accession>A0A433AU39</accession>
<sequence length="60" mass="6638">MVHKILVNFGKLLASQPGVRIGVRVLEIEVIFAILIEFRSSHVHPNLDFASVASLLDRGN</sequence>
<dbReference type="AlphaFoldDB" id="A0A433AU39"/>